<proteinExistence type="predicted"/>
<evidence type="ECO:0000256" key="1">
    <source>
        <dbReference type="SAM" id="MobiDB-lite"/>
    </source>
</evidence>
<dbReference type="Proteomes" id="UP000268233">
    <property type="component" value="Unassembled WGS sequence"/>
</dbReference>
<dbReference type="AlphaFoldDB" id="A0A495RA06"/>
<comment type="caution">
    <text evidence="2">The sequence shown here is derived from an EMBL/GenBank/DDBJ whole genome shotgun (WGS) entry which is preliminary data.</text>
</comment>
<name>A0A495RA06_9EURY</name>
<feature type="region of interest" description="Disordered" evidence="1">
    <location>
        <begin position="1"/>
        <end position="33"/>
    </location>
</feature>
<accession>A0A495RA06</accession>
<reference evidence="2 3" key="1">
    <citation type="submission" date="2018-10" db="EMBL/GenBank/DDBJ databases">
        <title>Genomic Encyclopedia of Archaeal and Bacterial Type Strains, Phase II (KMG-II): from individual species to whole genera.</title>
        <authorList>
            <person name="Goeker M."/>
        </authorList>
    </citation>
    <scope>NUCLEOTIDE SEQUENCE [LARGE SCALE GENOMIC DNA]</scope>
    <source>
        <strain evidence="2 3">DSM 11927</strain>
    </source>
</reference>
<keyword evidence="3" id="KW-1185">Reference proteome</keyword>
<evidence type="ECO:0000313" key="2">
    <source>
        <dbReference type="EMBL" id="RKS84089.1"/>
    </source>
</evidence>
<gene>
    <name evidence="2" type="ORF">BDK61_3489</name>
</gene>
<dbReference type="EMBL" id="RBWW01000001">
    <property type="protein sequence ID" value="RKS84089.1"/>
    <property type="molecule type" value="Genomic_DNA"/>
</dbReference>
<sequence>MSTFTEARGHSTAASGNRDNSRSGVVGRSASADSVRYGDLREGTVGTGQQIEAERAGDVRTLAGGVSIGVEGVPIPNAFRPVSVKIEDPQGRPLSDAIWIMSGGQFPTAARVDGEGRARLYLLSIQYSTFQLLGSSDRPGVDYVWYQAKDAEIGPLTDSATLTFKKKKIKGLYAGTGADFGGMLG</sequence>
<dbReference type="RefSeq" id="WP_148709153.1">
    <property type="nucleotide sequence ID" value="NZ_RBWW01000001.1"/>
</dbReference>
<organism evidence="2 3">
    <name type="scientific">Haloarcula quadrata</name>
    <dbReference type="NCBI Taxonomy" id="182779"/>
    <lineage>
        <taxon>Archaea</taxon>
        <taxon>Methanobacteriati</taxon>
        <taxon>Methanobacteriota</taxon>
        <taxon>Stenosarchaea group</taxon>
        <taxon>Halobacteria</taxon>
        <taxon>Halobacteriales</taxon>
        <taxon>Haloarculaceae</taxon>
        <taxon>Haloarcula</taxon>
    </lineage>
</organism>
<evidence type="ECO:0000313" key="3">
    <source>
        <dbReference type="Proteomes" id="UP000268233"/>
    </source>
</evidence>
<protein>
    <submittedName>
        <fullName evidence="2">Uncharacterized protein</fullName>
    </submittedName>
</protein>